<organism evidence="2">
    <name type="scientific">Anguilla anguilla</name>
    <name type="common">European freshwater eel</name>
    <name type="synonym">Muraena anguilla</name>
    <dbReference type="NCBI Taxonomy" id="7936"/>
    <lineage>
        <taxon>Eukaryota</taxon>
        <taxon>Metazoa</taxon>
        <taxon>Chordata</taxon>
        <taxon>Craniata</taxon>
        <taxon>Vertebrata</taxon>
        <taxon>Euteleostomi</taxon>
        <taxon>Actinopterygii</taxon>
        <taxon>Neopterygii</taxon>
        <taxon>Teleostei</taxon>
        <taxon>Anguilliformes</taxon>
        <taxon>Anguillidae</taxon>
        <taxon>Anguilla</taxon>
    </lineage>
</organism>
<proteinExistence type="predicted"/>
<evidence type="ECO:0000313" key="2">
    <source>
        <dbReference type="EMBL" id="JAH07003.1"/>
    </source>
</evidence>
<dbReference type="GO" id="GO:0015074">
    <property type="term" value="P:DNA integration"/>
    <property type="evidence" value="ECO:0007669"/>
    <property type="project" value="InterPro"/>
</dbReference>
<protein>
    <recommendedName>
        <fullName evidence="1">Transposase Tc1-like domain-containing protein</fullName>
    </recommendedName>
</protein>
<accession>A0A0E9PT14</accession>
<evidence type="ECO:0000259" key="1">
    <source>
        <dbReference type="Pfam" id="PF01498"/>
    </source>
</evidence>
<dbReference type="AlphaFoldDB" id="A0A0E9PT14"/>
<dbReference type="Pfam" id="PF01498">
    <property type="entry name" value="HTH_Tnp_Tc3_2"/>
    <property type="match status" value="1"/>
</dbReference>
<dbReference type="InterPro" id="IPR002492">
    <property type="entry name" value="Transposase_Tc1-like"/>
</dbReference>
<dbReference type="EMBL" id="GBXM01101574">
    <property type="protein sequence ID" value="JAH07003.1"/>
    <property type="molecule type" value="Transcribed_RNA"/>
</dbReference>
<feature type="domain" description="Transposase Tc1-like" evidence="1">
    <location>
        <begin position="14"/>
        <end position="82"/>
    </location>
</feature>
<dbReference type="GO" id="GO:0003677">
    <property type="term" value="F:DNA binding"/>
    <property type="evidence" value="ECO:0007669"/>
    <property type="project" value="InterPro"/>
</dbReference>
<sequence>MLTGEDQEDQATEDEYIVLSSKRSRYKTIPQLPEELDATTEKPVPMTTVKWQLRSAGLKGCVPVKKPLLCAVNKKKRFLWAKGPPTLDQRFWEKAV</sequence>
<reference evidence="2" key="1">
    <citation type="submission" date="2014-11" db="EMBL/GenBank/DDBJ databases">
        <authorList>
            <person name="Amaro Gonzalez C."/>
        </authorList>
    </citation>
    <scope>NUCLEOTIDE SEQUENCE</scope>
</reference>
<name>A0A0E9PT14_ANGAN</name>
<reference evidence="2" key="2">
    <citation type="journal article" date="2015" name="Fish Shellfish Immunol.">
        <title>Early steps in the European eel (Anguilla anguilla)-Vibrio vulnificus interaction in the gills: Role of the RtxA13 toxin.</title>
        <authorList>
            <person name="Callol A."/>
            <person name="Pajuelo D."/>
            <person name="Ebbesson L."/>
            <person name="Teles M."/>
            <person name="MacKenzie S."/>
            <person name="Amaro C."/>
        </authorList>
    </citation>
    <scope>NUCLEOTIDE SEQUENCE</scope>
</reference>
<dbReference type="GO" id="GO:0006313">
    <property type="term" value="P:DNA transposition"/>
    <property type="evidence" value="ECO:0007669"/>
    <property type="project" value="InterPro"/>
</dbReference>